<evidence type="ECO:0000256" key="4">
    <source>
        <dbReference type="ARBA" id="ARBA00022824"/>
    </source>
</evidence>
<dbReference type="Gene3D" id="1.10.287.110">
    <property type="entry name" value="DnaJ domain"/>
    <property type="match status" value="1"/>
</dbReference>
<dbReference type="SMART" id="SM00271">
    <property type="entry name" value="DnaJ"/>
    <property type="match status" value="1"/>
</dbReference>
<dbReference type="PANTHER" id="PTHR24075:SF0">
    <property type="entry name" value="TRANSLOCATION PROTEIN SEC63 HOMOLOG"/>
    <property type="match status" value="1"/>
</dbReference>
<dbReference type="GO" id="GO:0006614">
    <property type="term" value="P:SRP-dependent cotranslational protein targeting to membrane"/>
    <property type="evidence" value="ECO:0007669"/>
    <property type="project" value="TreeGrafter"/>
</dbReference>
<evidence type="ECO:0000256" key="2">
    <source>
        <dbReference type="ARBA" id="ARBA00022448"/>
    </source>
</evidence>
<dbReference type="AlphaFoldDB" id="A0A6A6FZR4"/>
<dbReference type="EMBL" id="ML992526">
    <property type="protein sequence ID" value="KAF2218873.1"/>
    <property type="molecule type" value="Genomic_DNA"/>
</dbReference>
<dbReference type="GO" id="GO:0008320">
    <property type="term" value="F:protein transmembrane transporter activity"/>
    <property type="evidence" value="ECO:0007669"/>
    <property type="project" value="TreeGrafter"/>
</dbReference>
<keyword evidence="4" id="KW-0256">Endoplasmic reticulum</keyword>
<dbReference type="InterPro" id="IPR036869">
    <property type="entry name" value="J_dom_sf"/>
</dbReference>
<keyword evidence="6 10" id="KW-1133">Transmembrane helix</keyword>
<evidence type="ECO:0000256" key="9">
    <source>
        <dbReference type="SAM" id="MobiDB-lite"/>
    </source>
</evidence>
<evidence type="ECO:0000259" key="11">
    <source>
        <dbReference type="PROSITE" id="PS50076"/>
    </source>
</evidence>
<dbReference type="CDD" id="cd06257">
    <property type="entry name" value="DnaJ"/>
    <property type="match status" value="1"/>
</dbReference>
<reference evidence="13" key="1">
    <citation type="journal article" date="2020" name="Stud. Mycol.">
        <title>101 Dothideomycetes genomes: A test case for predicting lifestyles and emergence of pathogens.</title>
        <authorList>
            <person name="Haridas S."/>
            <person name="Albert R."/>
            <person name="Binder M."/>
            <person name="Bloem J."/>
            <person name="LaButti K."/>
            <person name="Salamov A."/>
            <person name="Andreopoulos B."/>
            <person name="Baker S."/>
            <person name="Barry K."/>
            <person name="Bills G."/>
            <person name="Bluhm B."/>
            <person name="Cannon C."/>
            <person name="Castanera R."/>
            <person name="Culley D."/>
            <person name="Daum C."/>
            <person name="Ezra D."/>
            <person name="Gonzalez J."/>
            <person name="Henrissat B."/>
            <person name="Kuo A."/>
            <person name="Liang C."/>
            <person name="Lipzen A."/>
            <person name="Lutzoni F."/>
            <person name="Magnuson J."/>
            <person name="Mondo S."/>
            <person name="Nolan M."/>
            <person name="Ohm R."/>
            <person name="Pangilinan J."/>
            <person name="Park H.-J."/>
            <person name="Ramirez L."/>
            <person name="Alfaro M."/>
            <person name="Sun H."/>
            <person name="Tritt A."/>
            <person name="Yoshinaga Y."/>
            <person name="Zwiers L.-H."/>
            <person name="Turgeon B."/>
            <person name="Goodwin S."/>
            <person name="Spatafora J."/>
            <person name="Crous P."/>
            <person name="Grigoriev I."/>
        </authorList>
    </citation>
    <scope>NUCLEOTIDE SEQUENCE [LARGE SCALE GENOMIC DNA]</scope>
    <source>
        <strain evidence="13">CECT 20119</strain>
    </source>
</reference>
<dbReference type="GO" id="GO:0031207">
    <property type="term" value="C:Sec62/Sec63 complex"/>
    <property type="evidence" value="ECO:0007669"/>
    <property type="project" value="TreeGrafter"/>
</dbReference>
<dbReference type="InterPro" id="IPR014756">
    <property type="entry name" value="Ig_E-set"/>
</dbReference>
<dbReference type="InterPro" id="IPR004179">
    <property type="entry name" value="Sec63-dom"/>
</dbReference>
<proteinExistence type="predicted"/>
<evidence type="ECO:0000256" key="6">
    <source>
        <dbReference type="ARBA" id="ARBA00022989"/>
    </source>
</evidence>
<dbReference type="OrthoDB" id="1734229at2759"/>
<feature type="transmembrane region" description="Helical" evidence="10">
    <location>
        <begin position="13"/>
        <end position="34"/>
    </location>
</feature>
<feature type="region of interest" description="Disordered" evidence="9">
    <location>
        <begin position="620"/>
        <end position="698"/>
    </location>
</feature>
<keyword evidence="5" id="KW-0653">Protein transport</keyword>
<dbReference type="InterPro" id="IPR001623">
    <property type="entry name" value="DnaJ_domain"/>
</dbReference>
<dbReference type="SMART" id="SM00973">
    <property type="entry name" value="Sec63"/>
    <property type="match status" value="1"/>
</dbReference>
<dbReference type="InterPro" id="IPR035892">
    <property type="entry name" value="C2_domain_sf"/>
</dbReference>
<evidence type="ECO:0000256" key="3">
    <source>
        <dbReference type="ARBA" id="ARBA00022692"/>
    </source>
</evidence>
<dbReference type="GO" id="GO:0006620">
    <property type="term" value="P:post-translational protein targeting to endoplasmic reticulum membrane"/>
    <property type="evidence" value="ECO:0007669"/>
    <property type="project" value="TreeGrafter"/>
</dbReference>
<keyword evidence="13" id="KW-1185">Reference proteome</keyword>
<dbReference type="Proteomes" id="UP000799538">
    <property type="component" value="Unassembled WGS sequence"/>
</dbReference>
<organism evidence="12 13">
    <name type="scientific">Elsinoe ampelina</name>
    <dbReference type="NCBI Taxonomy" id="302913"/>
    <lineage>
        <taxon>Eukaryota</taxon>
        <taxon>Fungi</taxon>
        <taxon>Dikarya</taxon>
        <taxon>Ascomycota</taxon>
        <taxon>Pezizomycotina</taxon>
        <taxon>Dothideomycetes</taxon>
        <taxon>Dothideomycetidae</taxon>
        <taxon>Myriangiales</taxon>
        <taxon>Elsinoaceae</taxon>
        <taxon>Elsinoe</taxon>
    </lineage>
</organism>
<feature type="domain" description="J" evidence="11">
    <location>
        <begin position="105"/>
        <end position="177"/>
    </location>
</feature>
<sequence length="698" mass="78117">MSSDYSYDDQGQFFPYFFVTLSALVVIPVTYSVLKKSTELENTAPRIDSGFKPKDADLVEEQRRRQKKRERKMKRIILAVGGWIFIAFNIWWMANTTRTAAKIWDPYDILGIAPGATEKQVQSRYRKLSVTLHPDKAQPDESKNETLEFVNDRWVEIIKAYKTLTDEDVRANYEMYGNPDGKQSTSIGIALPQFLVAEGNGKYVMIVYGALLGILLPYFVGSWWYGSQKRTREKVLVDSVGRLFKEYSERMDDNAVISALSSGEEFKDILKGHKADSGLGQIEKRILAPGTNTTTAAGLTKKDQTKLGDIDDATRRKALALLWAYLGRTELNNATLNEEKIEVAPTALALNDAFIPICLAYGFTNPTVASYKAAQSIIQAVPPGSSPLLQLPYLNRDNIKHIEGAATSSQRRHLTVQALMDIPALQRREIITNAGLSLPQYDTLVKVATQLPRLVVERTFFKVSGEKYVLPNSLVQFVVKARFIPPGSTNVPDIHPSDLEDKDPDEEQNTKAAREEEEEARSHQPPLANAPYYARDHSPRWNIFLTDARQGKIAVPPFTFQTFDKPILNAGGKPTFAVQTLKMQFQAPPQAGLYRFQMHLICDSYVGFDDKRDVAMMVEDESKANEDDEEEDISEPEEDTIAGQMAALRGKAPSGKVKRKPAPKVAKDDDESSEEESGTDEDVDSDSETDTDTDSDED</sequence>
<feature type="compositionally biased region" description="Acidic residues" evidence="9">
    <location>
        <begin position="626"/>
        <end position="640"/>
    </location>
</feature>
<protein>
    <submittedName>
        <fullName evidence="12">Sec63 Brl domain-containing protein</fullName>
    </submittedName>
</protein>
<gene>
    <name evidence="12" type="ORF">BDZ85DRAFT_269599</name>
</gene>
<dbReference type="SUPFAM" id="SSF46565">
    <property type="entry name" value="Chaperone J-domain"/>
    <property type="match status" value="1"/>
</dbReference>
<dbReference type="GO" id="GO:0003723">
    <property type="term" value="F:RNA binding"/>
    <property type="evidence" value="ECO:0007669"/>
    <property type="project" value="TreeGrafter"/>
</dbReference>
<accession>A0A6A6FZR4</accession>
<dbReference type="SUPFAM" id="SSF81296">
    <property type="entry name" value="E set domains"/>
    <property type="match status" value="1"/>
</dbReference>
<dbReference type="FunFam" id="1.10.287.110:FF:000039">
    <property type="entry name" value="Protein translocation complex component (Npl1)"/>
    <property type="match status" value="1"/>
</dbReference>
<keyword evidence="2" id="KW-0813">Transport</keyword>
<evidence type="ECO:0000313" key="12">
    <source>
        <dbReference type="EMBL" id="KAF2218873.1"/>
    </source>
</evidence>
<dbReference type="PROSITE" id="PS50076">
    <property type="entry name" value="DNAJ_2"/>
    <property type="match status" value="1"/>
</dbReference>
<dbReference type="PANTHER" id="PTHR24075">
    <property type="entry name" value="SEC63 DOMAIN-CONTAINING"/>
    <property type="match status" value="1"/>
</dbReference>
<evidence type="ECO:0000256" key="10">
    <source>
        <dbReference type="SAM" id="Phobius"/>
    </source>
</evidence>
<evidence type="ECO:0000256" key="5">
    <source>
        <dbReference type="ARBA" id="ARBA00022927"/>
    </source>
</evidence>
<evidence type="ECO:0000256" key="8">
    <source>
        <dbReference type="ARBA" id="ARBA00023186"/>
    </source>
</evidence>
<dbReference type="Pfam" id="PF02889">
    <property type="entry name" value="Sec63"/>
    <property type="match status" value="1"/>
</dbReference>
<dbReference type="SUPFAM" id="SSF158702">
    <property type="entry name" value="Sec63 N-terminal domain-like"/>
    <property type="match status" value="1"/>
</dbReference>
<dbReference type="Gene3D" id="2.60.40.150">
    <property type="entry name" value="C2 domain"/>
    <property type="match status" value="1"/>
</dbReference>
<feature type="transmembrane region" description="Helical" evidence="10">
    <location>
        <begin position="76"/>
        <end position="94"/>
    </location>
</feature>
<dbReference type="Gene3D" id="1.10.3380.10">
    <property type="entry name" value="Sec63 N-terminal domain-like domain"/>
    <property type="match status" value="1"/>
</dbReference>
<dbReference type="PRINTS" id="PR00625">
    <property type="entry name" value="JDOMAIN"/>
</dbReference>
<feature type="compositionally biased region" description="Acidic residues" evidence="9">
    <location>
        <begin position="668"/>
        <end position="698"/>
    </location>
</feature>
<name>A0A6A6FZR4_9PEZI</name>
<keyword evidence="8" id="KW-0143">Chaperone</keyword>
<comment type="subcellular location">
    <subcellularLocation>
        <location evidence="1">Endoplasmic reticulum membrane</location>
        <topology evidence="1">Multi-pass membrane protein</topology>
    </subcellularLocation>
</comment>
<keyword evidence="3 10" id="KW-0812">Transmembrane</keyword>
<dbReference type="Pfam" id="PF00226">
    <property type="entry name" value="DnaJ"/>
    <property type="match status" value="1"/>
</dbReference>
<feature type="transmembrane region" description="Helical" evidence="10">
    <location>
        <begin position="203"/>
        <end position="225"/>
    </location>
</feature>
<evidence type="ECO:0000256" key="1">
    <source>
        <dbReference type="ARBA" id="ARBA00004477"/>
    </source>
</evidence>
<evidence type="ECO:0000313" key="13">
    <source>
        <dbReference type="Proteomes" id="UP000799538"/>
    </source>
</evidence>
<evidence type="ECO:0000256" key="7">
    <source>
        <dbReference type="ARBA" id="ARBA00023136"/>
    </source>
</evidence>
<keyword evidence="7 10" id="KW-0472">Membrane</keyword>
<feature type="region of interest" description="Disordered" evidence="9">
    <location>
        <begin position="489"/>
        <end position="532"/>
    </location>
</feature>